<dbReference type="InterPro" id="IPR025311">
    <property type="entry name" value="DUF4166"/>
</dbReference>
<name>A0ABY6BNX0_9GAMM</name>
<reference evidence="2" key="1">
    <citation type="submission" date="2022-09" db="EMBL/GenBank/DDBJ databases">
        <title>Tahibacter sp. nov., isolated from a fresh water.</title>
        <authorList>
            <person name="Baek J.H."/>
            <person name="Lee J.K."/>
            <person name="Kim J.M."/>
            <person name="Jeon C.O."/>
        </authorList>
    </citation>
    <scope>NUCLEOTIDE SEQUENCE</scope>
    <source>
        <strain evidence="2">W38</strain>
    </source>
</reference>
<keyword evidence="3" id="KW-1185">Reference proteome</keyword>
<gene>
    <name evidence="2" type="ORF">N4264_23565</name>
</gene>
<sequence>MRTLHTRTGPQRYRGQATIRRGRSLLSRLCAWATGLPPALADAPLEVEIDASAGRETWTRWFGPHRMQSRLRNAGGLLGERLGLVHFRFHLAVDAGSITWTVVGVRALGVPLPAAWFRGVWARECEQDGRYRFEVAAALPLAGELVHYQGWLTVPSV</sequence>
<proteinExistence type="predicted"/>
<dbReference type="Proteomes" id="UP001064632">
    <property type="component" value="Chromosome"/>
</dbReference>
<accession>A0ABY6BNX0</accession>
<evidence type="ECO:0000313" key="2">
    <source>
        <dbReference type="EMBL" id="UXI70745.1"/>
    </source>
</evidence>
<organism evidence="2 3">
    <name type="scientific">Tahibacter amnicola</name>
    <dbReference type="NCBI Taxonomy" id="2976241"/>
    <lineage>
        <taxon>Bacteria</taxon>
        <taxon>Pseudomonadati</taxon>
        <taxon>Pseudomonadota</taxon>
        <taxon>Gammaproteobacteria</taxon>
        <taxon>Lysobacterales</taxon>
        <taxon>Rhodanobacteraceae</taxon>
        <taxon>Tahibacter</taxon>
    </lineage>
</organism>
<protein>
    <submittedName>
        <fullName evidence="2">DUF4166 domain-containing protein</fullName>
    </submittedName>
</protein>
<feature type="domain" description="DUF4166" evidence="1">
    <location>
        <begin position="4"/>
        <end position="152"/>
    </location>
</feature>
<dbReference type="Pfam" id="PF13761">
    <property type="entry name" value="DUF4166"/>
    <property type="match status" value="1"/>
</dbReference>
<dbReference type="EMBL" id="CP104694">
    <property type="protein sequence ID" value="UXI70745.1"/>
    <property type="molecule type" value="Genomic_DNA"/>
</dbReference>
<evidence type="ECO:0000259" key="1">
    <source>
        <dbReference type="Pfam" id="PF13761"/>
    </source>
</evidence>
<evidence type="ECO:0000313" key="3">
    <source>
        <dbReference type="Proteomes" id="UP001064632"/>
    </source>
</evidence>